<comment type="caution">
    <text evidence="6">The sequence shown here is derived from an EMBL/GenBank/DDBJ whole genome shotgun (WGS) entry which is preliminary data.</text>
</comment>
<evidence type="ECO:0000259" key="5">
    <source>
        <dbReference type="PROSITE" id="PS51186"/>
    </source>
</evidence>
<evidence type="ECO:0000256" key="4">
    <source>
        <dbReference type="ARBA" id="ARBA00023315"/>
    </source>
</evidence>
<reference evidence="6 7" key="1">
    <citation type="submission" date="2014-03" db="EMBL/GenBank/DDBJ databases">
        <title>Genome sequence of Clostridium litorale W6, DSM 5388.</title>
        <authorList>
            <person name="Poehlein A."/>
            <person name="Jagirdar A."/>
            <person name="Khonsari B."/>
            <person name="Chibani C.M."/>
            <person name="Gutierrez Gutierrez D.A."/>
            <person name="Davydova E."/>
            <person name="Alghaithi H.S."/>
            <person name="Nair K.P."/>
            <person name="Dhamotharan K."/>
            <person name="Chandran L."/>
            <person name="G W."/>
            <person name="Daniel R."/>
        </authorList>
    </citation>
    <scope>NUCLEOTIDE SEQUENCE [LARGE SCALE GENOMIC DNA]</scope>
    <source>
        <strain evidence="6 7">W6</strain>
    </source>
</reference>
<keyword evidence="4 6" id="KW-0012">Acyltransferase</keyword>
<dbReference type="eggNOG" id="COG0456">
    <property type="taxonomic scope" value="Bacteria"/>
</dbReference>
<accession>A0A069RBE9</accession>
<dbReference type="STRING" id="1121324.CLIT_20c00160"/>
<dbReference type="PANTHER" id="PTHR43420:SF44">
    <property type="entry name" value="ACETYLTRANSFERASE YPEA"/>
    <property type="match status" value="1"/>
</dbReference>
<dbReference type="CDD" id="cd04301">
    <property type="entry name" value="NAT_SF"/>
    <property type="match status" value="1"/>
</dbReference>
<dbReference type="NCBIfam" id="TIGR01575">
    <property type="entry name" value="rimI"/>
    <property type="match status" value="1"/>
</dbReference>
<evidence type="ECO:0000256" key="2">
    <source>
        <dbReference type="ARBA" id="ARBA00022490"/>
    </source>
</evidence>
<dbReference type="GO" id="GO:0008080">
    <property type="term" value="F:N-acetyltransferase activity"/>
    <property type="evidence" value="ECO:0007669"/>
    <property type="project" value="InterPro"/>
</dbReference>
<keyword evidence="3 6" id="KW-0808">Transferase</keyword>
<sequence>MSNIFSIKQMEKSDIDGVIEVENKSFSIPWSRHSFEKEMENELAYYVIAKYGDDVVGYGGIWFIAGEGHITNIAVHPSGRKKGIGKKILDELIRESLKRNVLAMTLEVRVSNEVAIGLYSSYGFKPAGTRPKYYHDNGEDALIMWKELDNEQYSDTGN</sequence>
<organism evidence="6 7">
    <name type="scientific">Peptoclostridium litorale DSM 5388</name>
    <dbReference type="NCBI Taxonomy" id="1121324"/>
    <lineage>
        <taxon>Bacteria</taxon>
        <taxon>Bacillati</taxon>
        <taxon>Bacillota</taxon>
        <taxon>Clostridia</taxon>
        <taxon>Peptostreptococcales</taxon>
        <taxon>Peptoclostridiaceae</taxon>
        <taxon>Peptoclostridium</taxon>
    </lineage>
</organism>
<dbReference type="RefSeq" id="WP_038266940.1">
    <property type="nucleotide sequence ID" value="NZ_FSRH01000012.1"/>
</dbReference>
<dbReference type="OrthoDB" id="9794566at2"/>
<dbReference type="InterPro" id="IPR006464">
    <property type="entry name" value="AcTrfase_RimI/Ard1"/>
</dbReference>
<dbReference type="Gene3D" id="3.40.630.30">
    <property type="match status" value="1"/>
</dbReference>
<evidence type="ECO:0000256" key="1">
    <source>
        <dbReference type="ARBA" id="ARBA00005395"/>
    </source>
</evidence>
<gene>
    <name evidence="6" type="primary">rimI</name>
    <name evidence="6" type="ORF">CLIT_20c00160</name>
</gene>
<evidence type="ECO:0000256" key="3">
    <source>
        <dbReference type="ARBA" id="ARBA00022679"/>
    </source>
</evidence>
<comment type="similarity">
    <text evidence="1">Belongs to the acetyltransferase family. RimI subfamily.</text>
</comment>
<dbReference type="InterPro" id="IPR016181">
    <property type="entry name" value="Acyl_CoA_acyltransferase"/>
</dbReference>
<evidence type="ECO:0000313" key="7">
    <source>
        <dbReference type="Proteomes" id="UP000027946"/>
    </source>
</evidence>
<dbReference type="EMBL" id="JJMM01000020">
    <property type="protein sequence ID" value="KDR94371.1"/>
    <property type="molecule type" value="Genomic_DNA"/>
</dbReference>
<protein>
    <submittedName>
        <fullName evidence="6">Putative ribosomal-protein-alanine acetyltransferase RimI</fullName>
        <ecNumber evidence="6">2.3.1.128</ecNumber>
    </submittedName>
</protein>
<dbReference type="PROSITE" id="PS51186">
    <property type="entry name" value="GNAT"/>
    <property type="match status" value="1"/>
</dbReference>
<keyword evidence="7" id="KW-1185">Reference proteome</keyword>
<dbReference type="Proteomes" id="UP000027946">
    <property type="component" value="Unassembled WGS sequence"/>
</dbReference>
<keyword evidence="2" id="KW-0963">Cytoplasm</keyword>
<dbReference type="InterPro" id="IPR000182">
    <property type="entry name" value="GNAT_dom"/>
</dbReference>
<dbReference type="EC" id="2.3.1.128" evidence="6"/>
<dbReference type="SUPFAM" id="SSF55729">
    <property type="entry name" value="Acyl-CoA N-acyltransferases (Nat)"/>
    <property type="match status" value="1"/>
</dbReference>
<feature type="domain" description="N-acetyltransferase" evidence="5">
    <location>
        <begin position="5"/>
        <end position="149"/>
    </location>
</feature>
<proteinExistence type="inferred from homology"/>
<dbReference type="InterPro" id="IPR050680">
    <property type="entry name" value="YpeA/RimI_acetyltransf"/>
</dbReference>
<dbReference type="PANTHER" id="PTHR43420">
    <property type="entry name" value="ACETYLTRANSFERASE"/>
    <property type="match status" value="1"/>
</dbReference>
<name>A0A069RBE9_PEPLI</name>
<dbReference type="AlphaFoldDB" id="A0A069RBE9"/>
<evidence type="ECO:0000313" key="6">
    <source>
        <dbReference type="EMBL" id="KDR94371.1"/>
    </source>
</evidence>
<dbReference type="Pfam" id="PF00583">
    <property type="entry name" value="Acetyltransf_1"/>
    <property type="match status" value="1"/>
</dbReference>